<evidence type="ECO:0000256" key="1">
    <source>
        <dbReference type="SAM" id="SignalP"/>
    </source>
</evidence>
<dbReference type="EMBL" id="GG739296">
    <property type="protein sequence ID" value="EFC35381.1"/>
    <property type="molecule type" value="Genomic_DNA"/>
</dbReference>
<feature type="chain" id="PRO_5003038998" evidence="1">
    <location>
        <begin position="21"/>
        <end position="185"/>
    </location>
</feature>
<feature type="signal peptide" evidence="1">
    <location>
        <begin position="1"/>
        <end position="20"/>
    </location>
</feature>
<dbReference type="RefSeq" id="XP_002668125.1">
    <property type="nucleotide sequence ID" value="XM_002668079.1"/>
</dbReference>
<dbReference type="Proteomes" id="UP000006671">
    <property type="component" value="Unassembled WGS sequence"/>
</dbReference>
<dbReference type="OrthoDB" id="406551at2759"/>
<name>D2W6C0_NAEGR</name>
<proteinExistence type="predicted"/>
<gene>
    <name evidence="2" type="ORF">NAEGRDRAFT_82378</name>
</gene>
<dbReference type="GeneID" id="8858708"/>
<dbReference type="KEGG" id="ngr:NAEGRDRAFT_82378"/>
<dbReference type="VEuPathDB" id="AmoebaDB:NAEGRDRAFT_82378"/>
<keyword evidence="3" id="KW-1185">Reference proteome</keyword>
<dbReference type="AlphaFoldDB" id="D2W6C0"/>
<protein>
    <submittedName>
        <fullName evidence="2">Predicted protein</fullName>
    </submittedName>
</protein>
<organism evidence="3">
    <name type="scientific">Naegleria gruberi</name>
    <name type="common">Amoeba</name>
    <dbReference type="NCBI Taxonomy" id="5762"/>
    <lineage>
        <taxon>Eukaryota</taxon>
        <taxon>Discoba</taxon>
        <taxon>Heterolobosea</taxon>
        <taxon>Tetramitia</taxon>
        <taxon>Eutetramitia</taxon>
        <taxon>Vahlkampfiidae</taxon>
        <taxon>Naegleria</taxon>
    </lineage>
</organism>
<evidence type="ECO:0000313" key="3">
    <source>
        <dbReference type="Proteomes" id="UP000006671"/>
    </source>
</evidence>
<sequence length="185" mass="21494">MIKLITFLLFSLTFVLFISSSFQTGPIWPYEWSTLAYQNSGGFVDTNPSKLATYRIFNSYQLKAERIEIQFFNEPLLIQIHAGFTQYSFYPHNNTCNVVELGFNPLPYNWLQNATFAGNQVVNGVNCRVWKRLTSTYWEDETDGTPVKVNESDFFVWNFISGTFKAGNQNKNLFDIPVYCKKNRK</sequence>
<evidence type="ECO:0000313" key="2">
    <source>
        <dbReference type="EMBL" id="EFC35381.1"/>
    </source>
</evidence>
<reference evidence="2 3" key="1">
    <citation type="journal article" date="2010" name="Cell">
        <title>The genome of Naegleria gruberi illuminates early eukaryotic versatility.</title>
        <authorList>
            <person name="Fritz-Laylin L.K."/>
            <person name="Prochnik S.E."/>
            <person name="Ginger M.L."/>
            <person name="Dacks J.B."/>
            <person name="Carpenter M.L."/>
            <person name="Field M.C."/>
            <person name="Kuo A."/>
            <person name="Paredez A."/>
            <person name="Chapman J."/>
            <person name="Pham J."/>
            <person name="Shu S."/>
            <person name="Neupane R."/>
            <person name="Cipriano M."/>
            <person name="Mancuso J."/>
            <person name="Tu H."/>
            <person name="Salamov A."/>
            <person name="Lindquist E."/>
            <person name="Shapiro H."/>
            <person name="Lucas S."/>
            <person name="Grigoriev I.V."/>
            <person name="Cande W.Z."/>
            <person name="Fulton C."/>
            <person name="Rokhsar D.S."/>
            <person name="Dawson S.C."/>
        </authorList>
    </citation>
    <scope>NUCLEOTIDE SEQUENCE [LARGE SCALE GENOMIC DNA]</scope>
    <source>
        <strain evidence="2 3">NEG-M</strain>
    </source>
</reference>
<dbReference type="InParanoid" id="D2W6C0"/>
<accession>D2W6C0</accession>
<keyword evidence="1" id="KW-0732">Signal</keyword>